<reference evidence="2 3" key="1">
    <citation type="submission" date="2020-08" db="EMBL/GenBank/DDBJ databases">
        <title>Genome public.</title>
        <authorList>
            <person name="Liu C."/>
            <person name="Sun Q."/>
        </authorList>
    </citation>
    <scope>NUCLEOTIDE SEQUENCE [LARGE SCALE GENOMIC DNA]</scope>
    <source>
        <strain evidence="2 3">NSJ-7</strain>
    </source>
</reference>
<accession>A0ABR7FTM3</accession>
<organism evidence="2 3">
    <name type="scientific">Anaerostipes hominis</name>
    <name type="common">ex Liu et al. 2021</name>
    <dbReference type="NCBI Taxonomy" id="2763018"/>
    <lineage>
        <taxon>Bacteria</taxon>
        <taxon>Bacillati</taxon>
        <taxon>Bacillota</taxon>
        <taxon>Clostridia</taxon>
        <taxon>Lachnospirales</taxon>
        <taxon>Lachnospiraceae</taxon>
        <taxon>Anaerostipes</taxon>
    </lineage>
</organism>
<feature type="transmembrane region" description="Helical" evidence="1">
    <location>
        <begin position="71"/>
        <end position="92"/>
    </location>
</feature>
<keyword evidence="1" id="KW-0812">Transmembrane</keyword>
<keyword evidence="1" id="KW-1133">Transmembrane helix</keyword>
<evidence type="ECO:0000256" key="1">
    <source>
        <dbReference type="SAM" id="Phobius"/>
    </source>
</evidence>
<feature type="transmembrane region" description="Helical" evidence="1">
    <location>
        <begin position="43"/>
        <end position="65"/>
    </location>
</feature>
<dbReference type="Proteomes" id="UP000635828">
    <property type="component" value="Unassembled WGS sequence"/>
</dbReference>
<comment type="caution">
    <text evidence="2">The sequence shown here is derived from an EMBL/GenBank/DDBJ whole genome shotgun (WGS) entry which is preliminary data.</text>
</comment>
<proteinExistence type="predicted"/>
<dbReference type="EMBL" id="JACOOS010000013">
    <property type="protein sequence ID" value="MBC5678183.1"/>
    <property type="molecule type" value="Genomic_DNA"/>
</dbReference>
<feature type="transmembrane region" description="Helical" evidence="1">
    <location>
        <begin position="12"/>
        <end position="31"/>
    </location>
</feature>
<dbReference type="RefSeq" id="WP_186992451.1">
    <property type="nucleotide sequence ID" value="NZ_JACOOS010000013.1"/>
</dbReference>
<keyword evidence="1" id="KW-0472">Membrane</keyword>
<name>A0ABR7FTM3_9FIRM</name>
<protein>
    <submittedName>
        <fullName evidence="2">Ribonuclease</fullName>
    </submittedName>
</protein>
<evidence type="ECO:0000313" key="2">
    <source>
        <dbReference type="EMBL" id="MBC5678183.1"/>
    </source>
</evidence>
<gene>
    <name evidence="2" type="ORF">H8S22_11400</name>
</gene>
<keyword evidence="3" id="KW-1185">Reference proteome</keyword>
<evidence type="ECO:0000313" key="3">
    <source>
        <dbReference type="Proteomes" id="UP000635828"/>
    </source>
</evidence>
<sequence>MNLEILLQYATYGFMVIGILAAVVSIITQVTKEVAFLNRIPTSLQVLVLSLILCPVALVAACQYFKIVITWYMVFGSFIAAFVVALVAMGGWEKVREIWNRTKFKEGE</sequence>